<dbReference type="InterPro" id="IPR032675">
    <property type="entry name" value="LRR_dom_sf"/>
</dbReference>
<accession>A0ABP8B554</accession>
<comment type="caution">
    <text evidence="1">The sequence shown here is derived from an EMBL/GenBank/DDBJ whole genome shotgun (WGS) entry which is preliminary data.</text>
</comment>
<name>A0ABP8B554_9ACTN</name>
<reference evidence="2" key="1">
    <citation type="journal article" date="2019" name="Int. J. Syst. Evol. Microbiol.">
        <title>The Global Catalogue of Microorganisms (GCM) 10K type strain sequencing project: providing services to taxonomists for standard genome sequencing and annotation.</title>
        <authorList>
            <consortium name="The Broad Institute Genomics Platform"/>
            <consortium name="The Broad Institute Genome Sequencing Center for Infectious Disease"/>
            <person name="Wu L."/>
            <person name="Ma J."/>
        </authorList>
    </citation>
    <scope>NUCLEOTIDE SEQUENCE [LARGE SCALE GENOMIC DNA]</scope>
    <source>
        <strain evidence="2">JCM 17388</strain>
    </source>
</reference>
<evidence type="ECO:0000313" key="2">
    <source>
        <dbReference type="Proteomes" id="UP001501251"/>
    </source>
</evidence>
<evidence type="ECO:0008006" key="3">
    <source>
        <dbReference type="Google" id="ProtNLM"/>
    </source>
</evidence>
<organism evidence="1 2">
    <name type="scientific">Streptosporangium oxazolinicum</name>
    <dbReference type="NCBI Taxonomy" id="909287"/>
    <lineage>
        <taxon>Bacteria</taxon>
        <taxon>Bacillati</taxon>
        <taxon>Actinomycetota</taxon>
        <taxon>Actinomycetes</taxon>
        <taxon>Streptosporangiales</taxon>
        <taxon>Streptosporangiaceae</taxon>
        <taxon>Streptosporangium</taxon>
    </lineage>
</organism>
<protein>
    <recommendedName>
        <fullName evidence="3">Leucine-rich repeat domain-containing protein</fullName>
    </recommendedName>
</protein>
<proteinExistence type="predicted"/>
<dbReference type="SUPFAM" id="SSF52058">
    <property type="entry name" value="L domain-like"/>
    <property type="match status" value="1"/>
</dbReference>
<dbReference type="EMBL" id="BAABAQ010000009">
    <property type="protein sequence ID" value="GAA4198330.1"/>
    <property type="molecule type" value="Genomic_DNA"/>
</dbReference>
<dbReference type="RefSeq" id="WP_344920321.1">
    <property type="nucleotide sequence ID" value="NZ_BAABAQ010000009.1"/>
</dbReference>
<sequence>MDLTDEHFSGAAERLGDALTVLRQRAGAGAEALDYFGDITEELHPIGSWLRQPAQAGEWPHHIMPPVYGLLFAQAWSLAFPDEKPPVFPDGAERTESGWIVHRATIWFGDTYVPGWLDVKAPLIVIGGLAVEGLLDDGDVSESYLAVAGDLRARAIHSAADHLVLGTIAAGVIFCSGNDGVLIAGGDIMADLFVPAEHAYEHYGLLRAGVIGAGDRADIVAERLAPWLPSGYVRLGGQGAPVDRWRVLQEAAAGRSPVLAQPRPVILPPPALLLSALAAPSGVEELDLSGSRLHRVPEDISALTSLTRLDLEHTPLTGLDGIEGLRTLEHLSIRNTPVRALAPLQALKDLRHLDVSYCDDVQDWAVLLDLPALDTLVAHGCALPSSVRAQLVARLGDRMIGRGPGPVG</sequence>
<dbReference type="Proteomes" id="UP001501251">
    <property type="component" value="Unassembled WGS sequence"/>
</dbReference>
<gene>
    <name evidence="1" type="ORF">GCM10022252_48590</name>
</gene>
<dbReference type="Gene3D" id="3.80.10.10">
    <property type="entry name" value="Ribonuclease Inhibitor"/>
    <property type="match status" value="1"/>
</dbReference>
<keyword evidence="2" id="KW-1185">Reference proteome</keyword>
<evidence type="ECO:0000313" key="1">
    <source>
        <dbReference type="EMBL" id="GAA4198330.1"/>
    </source>
</evidence>